<dbReference type="Pfam" id="PF00201">
    <property type="entry name" value="UDPGT"/>
    <property type="match status" value="1"/>
</dbReference>
<protein>
    <submittedName>
        <fullName evidence="4">Uncharacterized protein</fullName>
    </submittedName>
</protein>
<dbReference type="SUPFAM" id="SSF53756">
    <property type="entry name" value="UDP-Glycosyltransferase/glycogen phosphorylase"/>
    <property type="match status" value="1"/>
</dbReference>
<name>A0ABN8IBV7_9NEOP</name>
<dbReference type="Gene3D" id="3.40.50.2000">
    <property type="entry name" value="Glycogen Phosphorylase B"/>
    <property type="match status" value="1"/>
</dbReference>
<accession>A0ABN8IBV7</accession>
<sequence length="76" mass="7936">MGGGIHLPSAHPNLKVFVTHGGQLSTTEAVNFAVPVIGIPVMSDQHVNMKSVLQKGFGLTVSLAEDMAPNLKSAIE</sequence>
<gene>
    <name evidence="4" type="ORF">IPOD504_LOCUS8534</name>
</gene>
<keyword evidence="5" id="KW-1185">Reference proteome</keyword>
<dbReference type="PANTHER" id="PTHR48043">
    <property type="entry name" value="EG:EG0003.4 PROTEIN-RELATED"/>
    <property type="match status" value="1"/>
</dbReference>
<feature type="non-terminal residue" evidence="4">
    <location>
        <position position="1"/>
    </location>
</feature>
<dbReference type="EMBL" id="OW152833">
    <property type="protein sequence ID" value="CAH2054216.1"/>
    <property type="molecule type" value="Genomic_DNA"/>
</dbReference>
<evidence type="ECO:0000313" key="5">
    <source>
        <dbReference type="Proteomes" id="UP000837857"/>
    </source>
</evidence>
<keyword evidence="3" id="KW-0808">Transferase</keyword>
<evidence type="ECO:0000256" key="1">
    <source>
        <dbReference type="ARBA" id="ARBA00009995"/>
    </source>
</evidence>
<dbReference type="InterPro" id="IPR002213">
    <property type="entry name" value="UDP_glucos_trans"/>
</dbReference>
<organism evidence="4 5">
    <name type="scientific">Iphiclides podalirius</name>
    <name type="common">scarce swallowtail</name>
    <dbReference type="NCBI Taxonomy" id="110791"/>
    <lineage>
        <taxon>Eukaryota</taxon>
        <taxon>Metazoa</taxon>
        <taxon>Ecdysozoa</taxon>
        <taxon>Arthropoda</taxon>
        <taxon>Hexapoda</taxon>
        <taxon>Insecta</taxon>
        <taxon>Pterygota</taxon>
        <taxon>Neoptera</taxon>
        <taxon>Endopterygota</taxon>
        <taxon>Lepidoptera</taxon>
        <taxon>Glossata</taxon>
        <taxon>Ditrysia</taxon>
        <taxon>Papilionoidea</taxon>
        <taxon>Papilionidae</taxon>
        <taxon>Papilioninae</taxon>
        <taxon>Iphiclides</taxon>
    </lineage>
</organism>
<dbReference type="PANTHER" id="PTHR48043:SF159">
    <property type="entry name" value="EG:EG0003.4 PROTEIN-RELATED"/>
    <property type="match status" value="1"/>
</dbReference>
<evidence type="ECO:0000256" key="3">
    <source>
        <dbReference type="ARBA" id="ARBA00022679"/>
    </source>
</evidence>
<comment type="similarity">
    <text evidence="1">Belongs to the UDP-glycosyltransferase family.</text>
</comment>
<keyword evidence="2" id="KW-0328">Glycosyltransferase</keyword>
<proteinExistence type="inferred from homology"/>
<reference evidence="4" key="1">
    <citation type="submission" date="2022-03" db="EMBL/GenBank/DDBJ databases">
        <authorList>
            <person name="Martin H S."/>
        </authorList>
    </citation>
    <scope>NUCLEOTIDE SEQUENCE</scope>
</reference>
<dbReference type="Proteomes" id="UP000837857">
    <property type="component" value="Chromosome 21"/>
</dbReference>
<evidence type="ECO:0000256" key="2">
    <source>
        <dbReference type="ARBA" id="ARBA00022676"/>
    </source>
</evidence>
<evidence type="ECO:0000313" key="4">
    <source>
        <dbReference type="EMBL" id="CAH2054216.1"/>
    </source>
</evidence>
<dbReference type="InterPro" id="IPR050271">
    <property type="entry name" value="UDP-glycosyltransferase"/>
</dbReference>